<protein>
    <submittedName>
        <fullName evidence="1">Uncharacterized protein</fullName>
    </submittedName>
</protein>
<sequence length="217" mass="24457">MSDAGAEAETDYHEREQHVLNLFTRHKRKLQFLAVSRCAHDDRLLAGVCRFSDSLWGWHAGSRLSPSASRTEIGSWHLDLHVDEELSPDAYEQADQLADEVLGEATRFENPASVVKVHSILHDSSFQVGPWRGYRHALQFFCNGLPLFAYTSCKCRRAYQVQMLALAHAGIRADVTSSLDSWNVEALPVKGFLKRGAPQRSAYRFTSEGVQVVLDER</sequence>
<dbReference type="EMBL" id="BOMQ01000060">
    <property type="protein sequence ID" value="GIE51606.1"/>
    <property type="molecule type" value="Genomic_DNA"/>
</dbReference>
<name>A0A919MNI1_9ACTN</name>
<dbReference type="Proteomes" id="UP000647172">
    <property type="component" value="Unassembled WGS sequence"/>
</dbReference>
<dbReference type="AlphaFoldDB" id="A0A919MNI1"/>
<proteinExistence type="predicted"/>
<reference evidence="1" key="1">
    <citation type="submission" date="2021-01" db="EMBL/GenBank/DDBJ databases">
        <title>Whole genome shotgun sequence of Actinoplanes nipponensis NBRC 14063.</title>
        <authorList>
            <person name="Komaki H."/>
            <person name="Tamura T."/>
        </authorList>
    </citation>
    <scope>NUCLEOTIDE SEQUENCE</scope>
    <source>
        <strain evidence="1">NBRC 14063</strain>
    </source>
</reference>
<comment type="caution">
    <text evidence="1">The sequence shown here is derived from an EMBL/GenBank/DDBJ whole genome shotgun (WGS) entry which is preliminary data.</text>
</comment>
<keyword evidence="2" id="KW-1185">Reference proteome</keyword>
<evidence type="ECO:0000313" key="2">
    <source>
        <dbReference type="Proteomes" id="UP000647172"/>
    </source>
</evidence>
<evidence type="ECO:0000313" key="1">
    <source>
        <dbReference type="EMBL" id="GIE51606.1"/>
    </source>
</evidence>
<accession>A0A919MNI1</accession>
<organism evidence="1 2">
    <name type="scientific">Actinoplanes nipponensis</name>
    <dbReference type="NCBI Taxonomy" id="135950"/>
    <lineage>
        <taxon>Bacteria</taxon>
        <taxon>Bacillati</taxon>
        <taxon>Actinomycetota</taxon>
        <taxon>Actinomycetes</taxon>
        <taxon>Micromonosporales</taxon>
        <taxon>Micromonosporaceae</taxon>
        <taxon>Actinoplanes</taxon>
    </lineage>
</organism>
<dbReference type="RefSeq" id="WP_203772290.1">
    <property type="nucleotide sequence ID" value="NZ_BAAAYJ010000099.1"/>
</dbReference>
<gene>
    <name evidence="1" type="ORF">Ani05nite_51400</name>
</gene>